<accession>A0ABW6D229</accession>
<dbReference type="GO" id="GO:0016787">
    <property type="term" value="F:hydrolase activity"/>
    <property type="evidence" value="ECO:0007669"/>
    <property type="project" value="UniProtKB-KW"/>
</dbReference>
<gene>
    <name evidence="2" type="ORF">OCL97_21390</name>
</gene>
<dbReference type="InterPro" id="IPR029058">
    <property type="entry name" value="AB_hydrolase_fold"/>
</dbReference>
<sequence length="130" mass="14956">MPSWRSPTSPTSCTACHTALRNLKVPVHVVHGDQDDFAPIKLAEKLVAETRTRRPMRFERVAGANHFLNDGPAEDLLATLEGFIPPRRDFRLRWPKWPAAWPKRMTLSRSNPRRPRVPEESRQFPLARAI</sequence>
<evidence type="ECO:0000256" key="1">
    <source>
        <dbReference type="SAM" id="MobiDB-lite"/>
    </source>
</evidence>
<keyword evidence="2" id="KW-0378">Hydrolase</keyword>
<dbReference type="Gene3D" id="3.40.50.1820">
    <property type="entry name" value="alpha/beta hydrolase"/>
    <property type="match status" value="1"/>
</dbReference>
<dbReference type="RefSeq" id="WP_305703811.1">
    <property type="nucleotide sequence ID" value="NZ_JAOTJD010000062.1"/>
</dbReference>
<comment type="caution">
    <text evidence="2">The sequence shown here is derived from an EMBL/GenBank/DDBJ whole genome shotgun (WGS) entry which is preliminary data.</text>
</comment>
<keyword evidence="3" id="KW-1185">Reference proteome</keyword>
<name>A0ABW6D229_9CAUL</name>
<dbReference type="Proteomes" id="UP001598130">
    <property type="component" value="Unassembled WGS sequence"/>
</dbReference>
<dbReference type="SUPFAM" id="SSF53474">
    <property type="entry name" value="alpha/beta-Hydrolases"/>
    <property type="match status" value="1"/>
</dbReference>
<feature type="region of interest" description="Disordered" evidence="1">
    <location>
        <begin position="107"/>
        <end position="130"/>
    </location>
</feature>
<dbReference type="EMBL" id="JAOTJD010000062">
    <property type="protein sequence ID" value="MFD3266502.1"/>
    <property type="molecule type" value="Genomic_DNA"/>
</dbReference>
<protein>
    <submittedName>
        <fullName evidence="2">Alpha/beta hydrolase</fullName>
    </submittedName>
</protein>
<evidence type="ECO:0000313" key="2">
    <source>
        <dbReference type="EMBL" id="MFD3266502.1"/>
    </source>
</evidence>
<proteinExistence type="predicted"/>
<organism evidence="2 3">
    <name type="scientific">Phenylobacterium ferrooxidans</name>
    <dbReference type="NCBI Taxonomy" id="2982689"/>
    <lineage>
        <taxon>Bacteria</taxon>
        <taxon>Pseudomonadati</taxon>
        <taxon>Pseudomonadota</taxon>
        <taxon>Alphaproteobacteria</taxon>
        <taxon>Caulobacterales</taxon>
        <taxon>Caulobacteraceae</taxon>
        <taxon>Phenylobacterium</taxon>
    </lineage>
</organism>
<reference evidence="2 3" key="1">
    <citation type="submission" date="2022-09" db="EMBL/GenBank/DDBJ databases">
        <title>New species of Phenylobacterium.</title>
        <authorList>
            <person name="Mieszkin S."/>
        </authorList>
    </citation>
    <scope>NUCLEOTIDE SEQUENCE [LARGE SCALE GENOMIC DNA]</scope>
    <source>
        <strain evidence="2 3">HK31-G</strain>
    </source>
</reference>
<evidence type="ECO:0000313" key="3">
    <source>
        <dbReference type="Proteomes" id="UP001598130"/>
    </source>
</evidence>